<dbReference type="PANTHER" id="PTHR47107:SF1">
    <property type="entry name" value="CERAMIDE-BINDING PROTEIN SVF1-RELATED"/>
    <property type="match status" value="1"/>
</dbReference>
<gene>
    <name evidence="7" type="primary">SVF1</name>
    <name evidence="7" type="ORF">GJ744_002318</name>
</gene>
<sequence length="428" mass="47344">MSNFDGQVYPPQAANIPTLADVGRVRRFGTHILTCRASVAEGDILFRTVRMNWFKQTLANVAGTQEPAYGPSAIQSVAVQAQSVPFTELSKEDLRWKTLESTCVETQTFYLMSDDGVVALLQVIYSNVGGIRTTCQFNSKIFNHHGPFKHLWCSDPLNSYGFDEEQYCFYADNVAVELNSHGTSFTIKSAVNEDSIVNITLTRAAPGFQVGKDGTSYFGTDPSHPWGFMRHVFWPRCDVEGSIITKEKKYDMRGRAMFVHALQGMKPHHAAARWNFINFQTPTYSAVMMEFTTPASYGNTVVNVSALAKDDEIISAGASSSAKHTATNKDTENDWPEPQSVSLEWKGATRDGRPVVAHVTGSLGPRLDRVDVLAHIPGFVKTIVGGVVGTKPFIYQYCPTDRLRLKIKVGDIEAEEEGILFSEATFIS</sequence>
<protein>
    <submittedName>
        <fullName evidence="7">Putative cell survival pathways protein</fullName>
    </submittedName>
</protein>
<dbReference type="InterPro" id="IPR013931">
    <property type="entry name" value="Svf1-like_N"/>
</dbReference>
<keyword evidence="8" id="KW-1185">Reference proteome</keyword>
<feature type="domain" description="Svf1-like C-terminal" evidence="6">
    <location>
        <begin position="265"/>
        <end position="428"/>
    </location>
</feature>
<dbReference type="OrthoDB" id="2590239at2759"/>
<evidence type="ECO:0000313" key="7">
    <source>
        <dbReference type="EMBL" id="KAF7512156.1"/>
    </source>
</evidence>
<evidence type="ECO:0000259" key="5">
    <source>
        <dbReference type="Pfam" id="PF08622"/>
    </source>
</evidence>
<dbReference type="InterPro" id="IPR051385">
    <property type="entry name" value="Ceramide-binding_SVF1"/>
</dbReference>
<evidence type="ECO:0000256" key="3">
    <source>
        <dbReference type="ARBA" id="ARBA00022490"/>
    </source>
</evidence>
<dbReference type="Pfam" id="PF17187">
    <property type="entry name" value="Svf1_C"/>
    <property type="match status" value="1"/>
</dbReference>
<evidence type="ECO:0000256" key="2">
    <source>
        <dbReference type="ARBA" id="ARBA00009069"/>
    </source>
</evidence>
<dbReference type="InterPro" id="IPR033394">
    <property type="entry name" value="Svf1-like_C"/>
</dbReference>
<dbReference type="Proteomes" id="UP000606974">
    <property type="component" value="Unassembled WGS sequence"/>
</dbReference>
<feature type="region of interest" description="Disordered" evidence="4">
    <location>
        <begin position="318"/>
        <end position="339"/>
    </location>
</feature>
<reference evidence="7" key="1">
    <citation type="submission" date="2020-02" db="EMBL/GenBank/DDBJ databases">
        <authorList>
            <person name="Palmer J.M."/>
        </authorList>
    </citation>
    <scope>NUCLEOTIDE SEQUENCE</scope>
    <source>
        <strain evidence="7">EPUS1.4</strain>
        <tissue evidence="7">Thallus</tissue>
    </source>
</reference>
<keyword evidence="3" id="KW-0963">Cytoplasm</keyword>
<dbReference type="AlphaFoldDB" id="A0A8H7E9X7"/>
<dbReference type="GO" id="GO:0006979">
    <property type="term" value="P:response to oxidative stress"/>
    <property type="evidence" value="ECO:0007669"/>
    <property type="project" value="InterPro"/>
</dbReference>
<dbReference type="Pfam" id="PF08622">
    <property type="entry name" value="Svf1"/>
    <property type="match status" value="1"/>
</dbReference>
<organism evidence="7 8">
    <name type="scientific">Endocarpon pusillum</name>
    <dbReference type="NCBI Taxonomy" id="364733"/>
    <lineage>
        <taxon>Eukaryota</taxon>
        <taxon>Fungi</taxon>
        <taxon>Dikarya</taxon>
        <taxon>Ascomycota</taxon>
        <taxon>Pezizomycotina</taxon>
        <taxon>Eurotiomycetes</taxon>
        <taxon>Chaetothyriomycetidae</taxon>
        <taxon>Verrucariales</taxon>
        <taxon>Verrucariaceae</taxon>
        <taxon>Endocarpon</taxon>
    </lineage>
</organism>
<feature type="domain" description="Svf1-like N-terminal" evidence="5">
    <location>
        <begin position="104"/>
        <end position="263"/>
    </location>
</feature>
<name>A0A8H7E9X7_9EURO</name>
<comment type="subcellular location">
    <subcellularLocation>
        <location evidence="1">Cytoplasm</location>
    </subcellularLocation>
</comment>
<dbReference type="EMBL" id="JAACFV010000014">
    <property type="protein sequence ID" value="KAF7512156.1"/>
    <property type="molecule type" value="Genomic_DNA"/>
</dbReference>
<comment type="caution">
    <text evidence="7">The sequence shown here is derived from an EMBL/GenBank/DDBJ whole genome shotgun (WGS) entry which is preliminary data.</text>
</comment>
<evidence type="ECO:0000256" key="4">
    <source>
        <dbReference type="SAM" id="MobiDB-lite"/>
    </source>
</evidence>
<evidence type="ECO:0000259" key="6">
    <source>
        <dbReference type="Pfam" id="PF17187"/>
    </source>
</evidence>
<dbReference type="GO" id="GO:0005737">
    <property type="term" value="C:cytoplasm"/>
    <property type="evidence" value="ECO:0007669"/>
    <property type="project" value="UniProtKB-SubCell"/>
</dbReference>
<evidence type="ECO:0000256" key="1">
    <source>
        <dbReference type="ARBA" id="ARBA00004496"/>
    </source>
</evidence>
<evidence type="ECO:0000313" key="8">
    <source>
        <dbReference type="Proteomes" id="UP000606974"/>
    </source>
</evidence>
<accession>A0A8H7E9X7</accession>
<dbReference type="PANTHER" id="PTHR47107">
    <property type="entry name" value="SVF1-LIKE PROTEIN YDR222W-RELATED"/>
    <property type="match status" value="1"/>
</dbReference>
<proteinExistence type="inferred from homology"/>
<dbReference type="SUPFAM" id="SSF159245">
    <property type="entry name" value="AttH-like"/>
    <property type="match status" value="1"/>
</dbReference>
<comment type="similarity">
    <text evidence="2">Belongs to the SVF1 family.</text>
</comment>